<dbReference type="PANTHER" id="PTHR45718:SF4">
    <property type="entry name" value="TRANSCRIPTIONAL ACTIVATOR CUBITUS INTERRUPTUS"/>
    <property type="match status" value="1"/>
</dbReference>
<evidence type="ECO:0000256" key="1">
    <source>
        <dbReference type="ARBA" id="ARBA00004123"/>
    </source>
</evidence>
<dbReference type="SUPFAM" id="SSF57667">
    <property type="entry name" value="beta-beta-alpha zinc fingers"/>
    <property type="match status" value="3"/>
</dbReference>
<keyword evidence="5" id="KW-0862">Zinc</keyword>
<dbReference type="Pfam" id="PF00096">
    <property type="entry name" value="zf-C2H2"/>
    <property type="match status" value="2"/>
</dbReference>
<feature type="domain" description="C2H2-type" evidence="8">
    <location>
        <begin position="42"/>
        <end position="73"/>
    </location>
</feature>
<dbReference type="InterPro" id="IPR043359">
    <property type="entry name" value="GLI-like"/>
</dbReference>
<keyword evidence="9" id="KW-1185">Reference proteome</keyword>
<dbReference type="FunFam" id="3.30.160.60:FF:000048">
    <property type="entry name" value="GLI family zinc finger 3"/>
    <property type="match status" value="1"/>
</dbReference>
<name>A0A0N5A840_9BILA</name>
<feature type="domain" description="C2H2-type" evidence="8">
    <location>
        <begin position="75"/>
        <end position="103"/>
    </location>
</feature>
<organism evidence="9 10">
    <name type="scientific">Syphacia muris</name>
    <dbReference type="NCBI Taxonomy" id="451379"/>
    <lineage>
        <taxon>Eukaryota</taxon>
        <taxon>Metazoa</taxon>
        <taxon>Ecdysozoa</taxon>
        <taxon>Nematoda</taxon>
        <taxon>Chromadorea</taxon>
        <taxon>Rhabditida</taxon>
        <taxon>Spirurina</taxon>
        <taxon>Oxyuridomorpha</taxon>
        <taxon>Oxyuroidea</taxon>
        <taxon>Oxyuridae</taxon>
        <taxon>Syphacia</taxon>
    </lineage>
</organism>
<evidence type="ECO:0000313" key="10">
    <source>
        <dbReference type="WBParaSite" id="SMUV_0000022001-mRNA-1"/>
    </source>
</evidence>
<keyword evidence="6" id="KW-0539">Nucleus</keyword>
<reference evidence="10" key="1">
    <citation type="submission" date="2017-02" db="UniProtKB">
        <authorList>
            <consortium name="WormBaseParasite"/>
        </authorList>
    </citation>
    <scope>IDENTIFICATION</scope>
</reference>
<dbReference type="Pfam" id="PF23561">
    <property type="entry name" value="zf-C2H2_15"/>
    <property type="match status" value="1"/>
</dbReference>
<dbReference type="Gene3D" id="3.30.160.60">
    <property type="entry name" value="Classic Zinc Finger"/>
    <property type="match status" value="5"/>
</dbReference>
<evidence type="ECO:0000256" key="7">
    <source>
        <dbReference type="PROSITE-ProRule" id="PRU00042"/>
    </source>
</evidence>
<protein>
    <submittedName>
        <fullName evidence="10">Zinc finger protein GLIS1</fullName>
    </submittedName>
</protein>
<sequence length="540" mass="61350">MLEVSHLDEFRCEWGNCFSVFSNQKDLVDHVTRSHIQTSRVFYCRWRNCEREEAFRAQYMLVIHVRRHTGEKPNVCCFPGCKKAYSRMENLKTHMRTHTGEKPYKCEFASCTKAFSNASDRAKHHSRTHSDTKPYQCTIGDCQKSYTDPSSLRKHIKTIHGEDAYEETKRNKMPHRRRLNALRTNDLATISLKSDGSVLNSSCGSISNVVSATVTPLVPVEMQSFKDLRGHMGQMSEGATECKYNRDSDIFEEIVCDGEDCLLVPSSPHLQPMDSNIASGYLCKAYYRILTNKVCRGSNFKQTNIEAHNNSQNRLTELHNENSRSYVTMETGIRKLNIVHEKETITSQNNRFGCSEYVRYNDYPQCVTPDIVFEELHRASDLHDVSGVELQFAAGQQYTVTTSDPGEYFWTLDCNTELQTARLYEHDEYRKLEKLNYSAENEVIAAESIGSSLIDCSEVPVNDDCLDPTDVAVIEFCPHSHNTIANLSKEKGASMDCKNNMLESARSSNGNEADYSPQLNDDIHSAALIASYGTLQRSDI</sequence>
<dbReference type="GO" id="GO:0000978">
    <property type="term" value="F:RNA polymerase II cis-regulatory region sequence-specific DNA binding"/>
    <property type="evidence" value="ECO:0007669"/>
    <property type="project" value="TreeGrafter"/>
</dbReference>
<dbReference type="InterPro" id="IPR013087">
    <property type="entry name" value="Znf_C2H2_type"/>
</dbReference>
<dbReference type="Proteomes" id="UP000046393">
    <property type="component" value="Unplaced"/>
</dbReference>
<evidence type="ECO:0000256" key="5">
    <source>
        <dbReference type="ARBA" id="ARBA00022833"/>
    </source>
</evidence>
<dbReference type="GO" id="GO:0005634">
    <property type="term" value="C:nucleus"/>
    <property type="evidence" value="ECO:0007669"/>
    <property type="project" value="UniProtKB-SubCell"/>
</dbReference>
<accession>A0A0N5A840</accession>
<dbReference type="InterPro" id="IPR036236">
    <property type="entry name" value="Znf_C2H2_sf"/>
</dbReference>
<proteinExistence type="predicted"/>
<feature type="domain" description="C2H2-type" evidence="8">
    <location>
        <begin position="104"/>
        <end position="134"/>
    </location>
</feature>
<dbReference type="WBParaSite" id="SMUV_0000022001-mRNA-1">
    <property type="protein sequence ID" value="SMUV_0000022001-mRNA-1"/>
    <property type="gene ID" value="SMUV_0000022001"/>
</dbReference>
<dbReference type="PANTHER" id="PTHR45718">
    <property type="entry name" value="TRANSCRIPTIONAL ACTIVATOR CUBITUS INTERRUPTUS"/>
    <property type="match status" value="1"/>
</dbReference>
<keyword evidence="3" id="KW-0677">Repeat</keyword>
<evidence type="ECO:0000313" key="9">
    <source>
        <dbReference type="Proteomes" id="UP000046393"/>
    </source>
</evidence>
<comment type="subcellular location">
    <subcellularLocation>
        <location evidence="1">Nucleus</location>
    </subcellularLocation>
</comment>
<dbReference type="AlphaFoldDB" id="A0A0N5A840"/>
<evidence type="ECO:0000256" key="2">
    <source>
        <dbReference type="ARBA" id="ARBA00022723"/>
    </source>
</evidence>
<feature type="domain" description="C2H2-type" evidence="8">
    <location>
        <begin position="135"/>
        <end position="165"/>
    </location>
</feature>
<dbReference type="PROSITE" id="PS00028">
    <property type="entry name" value="ZINC_FINGER_C2H2_1"/>
    <property type="match status" value="4"/>
</dbReference>
<evidence type="ECO:0000259" key="8">
    <source>
        <dbReference type="PROSITE" id="PS50157"/>
    </source>
</evidence>
<dbReference type="SMART" id="SM00355">
    <property type="entry name" value="ZnF_C2H2"/>
    <property type="match status" value="5"/>
</dbReference>
<evidence type="ECO:0000256" key="4">
    <source>
        <dbReference type="ARBA" id="ARBA00022771"/>
    </source>
</evidence>
<keyword evidence="2" id="KW-0479">Metal-binding</keyword>
<dbReference type="GO" id="GO:0008270">
    <property type="term" value="F:zinc ion binding"/>
    <property type="evidence" value="ECO:0007669"/>
    <property type="project" value="UniProtKB-KW"/>
</dbReference>
<dbReference type="STRING" id="451379.A0A0N5A840"/>
<dbReference type="PROSITE" id="PS50157">
    <property type="entry name" value="ZINC_FINGER_C2H2_2"/>
    <property type="match status" value="4"/>
</dbReference>
<keyword evidence="4 7" id="KW-0863">Zinc-finger</keyword>
<dbReference type="GO" id="GO:0000981">
    <property type="term" value="F:DNA-binding transcription factor activity, RNA polymerase II-specific"/>
    <property type="evidence" value="ECO:0007669"/>
    <property type="project" value="TreeGrafter"/>
</dbReference>
<evidence type="ECO:0000256" key="6">
    <source>
        <dbReference type="ARBA" id="ARBA00023242"/>
    </source>
</evidence>
<dbReference type="InterPro" id="IPR056436">
    <property type="entry name" value="Znf-C2H2_ZIC1-5/GLI1-3-like"/>
</dbReference>
<evidence type="ECO:0000256" key="3">
    <source>
        <dbReference type="ARBA" id="ARBA00022737"/>
    </source>
</evidence>